<protein>
    <submittedName>
        <fullName evidence="2">Glyoxalase</fullName>
    </submittedName>
</protein>
<dbReference type="Gene3D" id="3.30.720.120">
    <property type="match status" value="1"/>
</dbReference>
<dbReference type="EMBL" id="QKRA01000003">
    <property type="protein sequence ID" value="RDL44397.1"/>
    <property type="molecule type" value="Genomic_DNA"/>
</dbReference>
<gene>
    <name evidence="2" type="ORF">DN730_08315</name>
</gene>
<evidence type="ECO:0000313" key="3">
    <source>
        <dbReference type="Proteomes" id="UP000254326"/>
    </source>
</evidence>
<organism evidence="2 3">
    <name type="scientific">Marinomonas piezotolerans</name>
    <dbReference type="NCBI Taxonomy" id="2213058"/>
    <lineage>
        <taxon>Bacteria</taxon>
        <taxon>Pseudomonadati</taxon>
        <taxon>Pseudomonadota</taxon>
        <taxon>Gammaproteobacteria</taxon>
        <taxon>Oceanospirillales</taxon>
        <taxon>Oceanospirillaceae</taxon>
        <taxon>Marinomonas</taxon>
    </lineage>
</organism>
<dbReference type="InterPro" id="IPR004360">
    <property type="entry name" value="Glyas_Fos-R_dOase_dom"/>
</dbReference>
<reference evidence="2 3" key="1">
    <citation type="submission" date="2018-06" db="EMBL/GenBank/DDBJ databases">
        <title>Marinomonas sp. YLB-05 draft genome sequence.</title>
        <authorList>
            <person name="Yu L."/>
            <person name="Tang X."/>
        </authorList>
    </citation>
    <scope>NUCLEOTIDE SEQUENCE [LARGE SCALE GENOMIC DNA]</scope>
    <source>
        <strain evidence="2 3">YLB-05</strain>
    </source>
</reference>
<keyword evidence="3" id="KW-1185">Reference proteome</keyword>
<feature type="domain" description="VOC" evidence="1">
    <location>
        <begin position="3"/>
        <end position="126"/>
    </location>
</feature>
<accession>A0A370U9E2</accession>
<sequence>MIEIDAMFPVMVTTNLEAVKTFYETVFGFNAVFYEADFYLHLISPSSGVQLAFLVPDHASQPDFLRPLMSPDGYVVSLEVKDALHAYTEAKKMELTMAMELKEEVWGQLHFILEDPAGFRIDVVQHLTVTDQ</sequence>
<dbReference type="Pfam" id="PF00903">
    <property type="entry name" value="Glyoxalase"/>
    <property type="match status" value="1"/>
</dbReference>
<dbReference type="Gene3D" id="3.30.720.110">
    <property type="match status" value="1"/>
</dbReference>
<dbReference type="AlphaFoldDB" id="A0A370U9E2"/>
<evidence type="ECO:0000313" key="2">
    <source>
        <dbReference type="EMBL" id="RDL44397.1"/>
    </source>
</evidence>
<dbReference type="InterPro" id="IPR037523">
    <property type="entry name" value="VOC_core"/>
</dbReference>
<dbReference type="RefSeq" id="WP_115467660.1">
    <property type="nucleotide sequence ID" value="NZ_QKRA01000003.1"/>
</dbReference>
<dbReference type="Proteomes" id="UP000254326">
    <property type="component" value="Unassembled WGS sequence"/>
</dbReference>
<dbReference type="InterPro" id="IPR029068">
    <property type="entry name" value="Glyas_Bleomycin-R_OHBP_Dase"/>
</dbReference>
<name>A0A370U9E2_9GAMM</name>
<comment type="caution">
    <text evidence="2">The sequence shown here is derived from an EMBL/GenBank/DDBJ whole genome shotgun (WGS) entry which is preliminary data.</text>
</comment>
<evidence type="ECO:0000259" key="1">
    <source>
        <dbReference type="PROSITE" id="PS51819"/>
    </source>
</evidence>
<dbReference type="PROSITE" id="PS51819">
    <property type="entry name" value="VOC"/>
    <property type="match status" value="1"/>
</dbReference>
<dbReference type="SUPFAM" id="SSF54593">
    <property type="entry name" value="Glyoxalase/Bleomycin resistance protein/Dihydroxybiphenyl dioxygenase"/>
    <property type="match status" value="1"/>
</dbReference>
<dbReference type="OrthoDB" id="9797663at2"/>
<proteinExistence type="predicted"/>